<dbReference type="AlphaFoldDB" id="B2GGJ8"/>
<evidence type="ECO:0000313" key="3">
    <source>
        <dbReference type="Proteomes" id="UP000008838"/>
    </source>
</evidence>
<keyword evidence="3" id="KW-1185">Reference proteome</keyword>
<evidence type="ECO:0000256" key="1">
    <source>
        <dbReference type="SAM" id="MobiDB-lite"/>
    </source>
</evidence>
<sequence>MHCMLPVPALVPATATPPRTSSDRAHTGPRRCGAVRPTPSAIYRRRRTAQQPVRGHHAVTALPSKIP</sequence>
<organism evidence="2 3">
    <name type="scientific">Kocuria rhizophila (strain ATCC 9341 / DSM 348 / NBRC 103217 / DC2201)</name>
    <dbReference type="NCBI Taxonomy" id="378753"/>
    <lineage>
        <taxon>Bacteria</taxon>
        <taxon>Bacillati</taxon>
        <taxon>Actinomycetota</taxon>
        <taxon>Actinomycetes</taxon>
        <taxon>Micrococcales</taxon>
        <taxon>Micrococcaceae</taxon>
        <taxon>Kocuria</taxon>
    </lineage>
</organism>
<dbReference type="HOGENOM" id="CLU_2806835_0_0_11"/>
<name>B2GGJ8_KOCRD</name>
<feature type="region of interest" description="Disordered" evidence="1">
    <location>
        <begin position="1"/>
        <end position="67"/>
    </location>
</feature>
<dbReference type="KEGG" id="krh:KRH_19670"/>
<evidence type="ECO:0000313" key="2">
    <source>
        <dbReference type="EMBL" id="BAG30314.1"/>
    </source>
</evidence>
<protein>
    <submittedName>
        <fullName evidence="2">Uncharacterized protein</fullName>
    </submittedName>
</protein>
<feature type="compositionally biased region" description="Low complexity" evidence="1">
    <location>
        <begin position="1"/>
        <end position="18"/>
    </location>
</feature>
<dbReference type="EMBL" id="AP009152">
    <property type="protein sequence ID" value="BAG30314.1"/>
    <property type="molecule type" value="Genomic_DNA"/>
</dbReference>
<dbReference type="STRING" id="378753.KRH_19670"/>
<accession>B2GGJ8</accession>
<proteinExistence type="predicted"/>
<dbReference type="Proteomes" id="UP000008838">
    <property type="component" value="Chromosome"/>
</dbReference>
<reference evidence="2 3" key="1">
    <citation type="journal article" date="2008" name="J. Bacteriol.">
        <title>Complete genome sequence of the soil actinomycete Kocuria rhizophila.</title>
        <authorList>
            <person name="Takarada H."/>
            <person name="Sekine M."/>
            <person name="Kosugi H."/>
            <person name="Matsuo Y."/>
            <person name="Fujisawa T."/>
            <person name="Omata S."/>
            <person name="Kishi E."/>
            <person name="Shimizu A."/>
            <person name="Tsukatani N."/>
            <person name="Tanikawa S."/>
            <person name="Fujita N."/>
            <person name="Harayama S."/>
        </authorList>
    </citation>
    <scope>NUCLEOTIDE SEQUENCE [LARGE SCALE GENOMIC DNA]</scope>
    <source>
        <strain evidence="3">ATCC 9341 / DSM 348 / NBRC 103217 / DC2201</strain>
    </source>
</reference>
<gene>
    <name evidence="2" type="ordered locus">KRH_19670</name>
</gene>